<dbReference type="RefSeq" id="WP_245891389.1">
    <property type="nucleotide sequence ID" value="NZ_PVNE01000006.1"/>
</dbReference>
<dbReference type="InterPro" id="IPR037069">
    <property type="entry name" value="AcylCoA_DH/ox_N_sf"/>
</dbReference>
<dbReference type="InterPro" id="IPR009100">
    <property type="entry name" value="AcylCoA_DH/oxidase_NM_dom_sf"/>
</dbReference>
<dbReference type="PANTHER" id="PTHR43884">
    <property type="entry name" value="ACYL-COA DEHYDROGENASE"/>
    <property type="match status" value="1"/>
</dbReference>
<dbReference type="AlphaFoldDB" id="A0A2T0LGU2"/>
<dbReference type="Gene3D" id="2.40.110.10">
    <property type="entry name" value="Butyryl-CoA Dehydrogenase, subunit A, domain 2"/>
    <property type="match status" value="1"/>
</dbReference>
<dbReference type="Gene3D" id="1.10.540.10">
    <property type="entry name" value="Acyl-CoA dehydrogenase/oxidase, N-terminal domain"/>
    <property type="match status" value="1"/>
</dbReference>
<organism evidence="4 5">
    <name type="scientific">Planifilum fimeticola</name>
    <dbReference type="NCBI Taxonomy" id="201975"/>
    <lineage>
        <taxon>Bacteria</taxon>
        <taxon>Bacillati</taxon>
        <taxon>Bacillota</taxon>
        <taxon>Bacilli</taxon>
        <taxon>Bacillales</taxon>
        <taxon>Thermoactinomycetaceae</taxon>
        <taxon>Planifilum</taxon>
    </lineage>
</organism>
<sequence>MNLLTEELEAMVRAEASAMEQKGEMSPKVLEAVRERGLFKLLVPRELGGHMLPLPEALRVFEGASRFDGSFGWLVTIGAGGGYFAGAMEPGVCRELLSPREAVIAGSGYPAGEARRVKGGYRVSGRWKYISGADYATLFTVNCVIRDEGGKDDGRVLSFILMPEQVNVLKDWRAFGLKATGSHSIAVEDAFVPERMTFDIAEPYPVFKDPLFRYPFLPFALTSFAAVALGIADRFLEEARVLIEAGRRVWPSRRAEAGLEAATRMVDRLAGAKADFYRTVDDTWEIHWNRPLTGEEEEAINRRSREAAQTALQAAQTVFPHLGMAGLMENAPANRAWRDLHTVCRHALLSDWG</sequence>
<dbReference type="PANTHER" id="PTHR43884:SF12">
    <property type="entry name" value="ISOVALERYL-COA DEHYDROGENASE, MITOCHONDRIAL-RELATED"/>
    <property type="match status" value="1"/>
</dbReference>
<dbReference type="InterPro" id="IPR036250">
    <property type="entry name" value="AcylCo_DH-like_C"/>
</dbReference>
<feature type="domain" description="Acyl-CoA dehydrogenase C-terminal" evidence="3">
    <location>
        <begin position="223"/>
        <end position="350"/>
    </location>
</feature>
<dbReference type="Proteomes" id="UP000237797">
    <property type="component" value="Unassembled WGS sequence"/>
</dbReference>
<reference evidence="4 5" key="1">
    <citation type="submission" date="2018-03" db="EMBL/GenBank/DDBJ databases">
        <title>Genomic Encyclopedia of Archaeal and Bacterial Type Strains, Phase II (KMG-II): from individual species to whole genera.</title>
        <authorList>
            <person name="Goeker M."/>
        </authorList>
    </citation>
    <scope>NUCLEOTIDE SEQUENCE [LARGE SCALE GENOMIC DNA]</scope>
    <source>
        <strain evidence="4 5">DSM 44946</strain>
    </source>
</reference>
<dbReference type="InterPro" id="IPR013107">
    <property type="entry name" value="Acyl-CoA_DH_C"/>
</dbReference>
<protein>
    <submittedName>
        <fullName evidence="4">Alkylation response protein AidB-like acyl-CoA dehydrogenase</fullName>
    </submittedName>
</protein>
<keyword evidence="5" id="KW-1185">Reference proteome</keyword>
<name>A0A2T0LGU2_9BACL</name>
<dbReference type="GO" id="GO:0050660">
    <property type="term" value="F:flavin adenine dinucleotide binding"/>
    <property type="evidence" value="ECO:0007669"/>
    <property type="project" value="InterPro"/>
</dbReference>
<evidence type="ECO:0000256" key="1">
    <source>
        <dbReference type="ARBA" id="ARBA00023002"/>
    </source>
</evidence>
<evidence type="ECO:0000313" key="4">
    <source>
        <dbReference type="EMBL" id="PRX41527.1"/>
    </source>
</evidence>
<evidence type="ECO:0000313" key="5">
    <source>
        <dbReference type="Proteomes" id="UP000237797"/>
    </source>
</evidence>
<dbReference type="InterPro" id="IPR013786">
    <property type="entry name" value="AcylCoA_DH/ox_N"/>
</dbReference>
<dbReference type="Gene3D" id="1.20.140.10">
    <property type="entry name" value="Butyryl-CoA Dehydrogenase, subunit A, domain 3"/>
    <property type="match status" value="1"/>
</dbReference>
<dbReference type="SUPFAM" id="SSF47203">
    <property type="entry name" value="Acyl-CoA dehydrogenase C-terminal domain-like"/>
    <property type="match status" value="1"/>
</dbReference>
<dbReference type="GO" id="GO:0003995">
    <property type="term" value="F:acyl-CoA dehydrogenase activity"/>
    <property type="evidence" value="ECO:0007669"/>
    <property type="project" value="TreeGrafter"/>
</dbReference>
<dbReference type="SUPFAM" id="SSF56645">
    <property type="entry name" value="Acyl-CoA dehydrogenase NM domain-like"/>
    <property type="match status" value="1"/>
</dbReference>
<evidence type="ECO:0000259" key="2">
    <source>
        <dbReference type="Pfam" id="PF02771"/>
    </source>
</evidence>
<accession>A0A2T0LGU2</accession>
<gene>
    <name evidence="4" type="ORF">CLV97_106141</name>
</gene>
<dbReference type="PIRSF" id="PIRSF016578">
    <property type="entry name" value="HsaA"/>
    <property type="match status" value="1"/>
</dbReference>
<dbReference type="InterPro" id="IPR046373">
    <property type="entry name" value="Acyl-CoA_Oxase/DH_mid-dom_sf"/>
</dbReference>
<keyword evidence="1" id="KW-0560">Oxidoreductase</keyword>
<dbReference type="Pfam" id="PF02771">
    <property type="entry name" value="Acyl-CoA_dh_N"/>
    <property type="match status" value="1"/>
</dbReference>
<comment type="caution">
    <text evidence="4">The sequence shown here is derived from an EMBL/GenBank/DDBJ whole genome shotgun (WGS) entry which is preliminary data.</text>
</comment>
<dbReference type="Pfam" id="PF08028">
    <property type="entry name" value="Acyl-CoA_dh_2"/>
    <property type="match status" value="1"/>
</dbReference>
<feature type="domain" description="Acyl-CoA dehydrogenase/oxidase N-terminal" evidence="2">
    <location>
        <begin position="8"/>
        <end position="78"/>
    </location>
</feature>
<proteinExistence type="predicted"/>
<dbReference type="EMBL" id="PVNE01000006">
    <property type="protein sequence ID" value="PRX41527.1"/>
    <property type="molecule type" value="Genomic_DNA"/>
</dbReference>
<evidence type="ECO:0000259" key="3">
    <source>
        <dbReference type="Pfam" id="PF08028"/>
    </source>
</evidence>